<keyword evidence="5 8" id="KW-0732">Signal</keyword>
<evidence type="ECO:0000256" key="2">
    <source>
        <dbReference type="ARBA" id="ARBA00008163"/>
    </source>
</evidence>
<feature type="chain" id="PRO_5040827600" description="Hydrocarbon degradation protein" evidence="8">
    <location>
        <begin position="27"/>
        <end position="452"/>
    </location>
</feature>
<evidence type="ECO:0000313" key="9">
    <source>
        <dbReference type="EMBL" id="GLI93292.1"/>
    </source>
</evidence>
<protein>
    <recommendedName>
        <fullName evidence="11">Hydrocarbon degradation protein</fullName>
    </recommendedName>
</protein>
<evidence type="ECO:0000256" key="8">
    <source>
        <dbReference type="SAM" id="SignalP"/>
    </source>
</evidence>
<name>A0A9W6LSA8_9HYPH</name>
<feature type="signal peptide" evidence="8">
    <location>
        <begin position="1"/>
        <end position="26"/>
    </location>
</feature>
<dbReference type="Pfam" id="PF03349">
    <property type="entry name" value="Toluene_X"/>
    <property type="match status" value="1"/>
</dbReference>
<dbReference type="Gene3D" id="2.40.160.60">
    <property type="entry name" value="Outer membrane protein transport protein (OMPP1/FadL/TodX)"/>
    <property type="match status" value="1"/>
</dbReference>
<dbReference type="PANTHER" id="PTHR35093:SF8">
    <property type="entry name" value="OUTER MEMBRANE PROTEIN NMB0088-RELATED"/>
    <property type="match status" value="1"/>
</dbReference>
<evidence type="ECO:0000256" key="7">
    <source>
        <dbReference type="ARBA" id="ARBA00023237"/>
    </source>
</evidence>
<evidence type="ECO:0000256" key="3">
    <source>
        <dbReference type="ARBA" id="ARBA00022452"/>
    </source>
</evidence>
<dbReference type="RefSeq" id="WP_281803007.1">
    <property type="nucleotide sequence ID" value="NZ_BSEC01000001.1"/>
</dbReference>
<dbReference type="InterPro" id="IPR005017">
    <property type="entry name" value="OMPP1/FadL/TodX"/>
</dbReference>
<evidence type="ECO:0000256" key="4">
    <source>
        <dbReference type="ARBA" id="ARBA00022692"/>
    </source>
</evidence>
<evidence type="ECO:0008006" key="11">
    <source>
        <dbReference type="Google" id="ProtNLM"/>
    </source>
</evidence>
<reference evidence="9" key="1">
    <citation type="journal article" date="2023" name="Int. J. Syst. Evol. Microbiol.">
        <title>Methylocystis iwaonis sp. nov., a type II methane-oxidizing bacterium from surface soil of a rice paddy field in Japan, and emended description of the genus Methylocystis (ex Whittenbury et al. 1970) Bowman et al. 1993.</title>
        <authorList>
            <person name="Kaise H."/>
            <person name="Sawadogo J.B."/>
            <person name="Alam M.S."/>
            <person name="Ueno C."/>
            <person name="Dianou D."/>
            <person name="Shinjo R."/>
            <person name="Asakawa S."/>
        </authorList>
    </citation>
    <scope>NUCLEOTIDE SEQUENCE</scope>
    <source>
        <strain evidence="9">LMG27198</strain>
    </source>
</reference>
<dbReference type="SUPFAM" id="SSF56935">
    <property type="entry name" value="Porins"/>
    <property type="match status" value="1"/>
</dbReference>
<keyword evidence="7" id="KW-0998">Cell outer membrane</keyword>
<evidence type="ECO:0000256" key="1">
    <source>
        <dbReference type="ARBA" id="ARBA00004571"/>
    </source>
</evidence>
<dbReference type="GO" id="GO:0015483">
    <property type="term" value="F:long-chain fatty acid transporting porin activity"/>
    <property type="evidence" value="ECO:0007669"/>
    <property type="project" value="TreeGrafter"/>
</dbReference>
<comment type="caution">
    <text evidence="9">The sequence shown here is derived from an EMBL/GenBank/DDBJ whole genome shotgun (WGS) entry which is preliminary data.</text>
</comment>
<comment type="subcellular location">
    <subcellularLocation>
        <location evidence="1">Cell outer membrane</location>
        <topology evidence="1">Multi-pass membrane protein</topology>
    </subcellularLocation>
</comment>
<dbReference type="AlphaFoldDB" id="A0A9W6LSA8"/>
<dbReference type="Proteomes" id="UP001144323">
    <property type="component" value="Unassembled WGS sequence"/>
</dbReference>
<comment type="similarity">
    <text evidence="2">Belongs to the OmpP1/FadL family.</text>
</comment>
<proteinExistence type="inferred from homology"/>
<accession>A0A9W6LSA8</accession>
<keyword evidence="3" id="KW-1134">Transmembrane beta strand</keyword>
<sequence>MPNHFSRHSMLALGALFLSGAQVVSGAQVAQAADGYFLIGYGPRQKALGGAGAADQRDAMALSVNPAGIVGLERQFGLGLTVVNADRGYDTQGPTRVIAPGPVVSGRPWFPVPNGGYIQPIDEKSAWSVVAYANGGINTSYGWGNWHAPRGGLFGGGFTGIDLQQAFMSVGYARRFGTPVGALTLGFAPTVAVQMLNLQGVGVFVPYSSDPYRLSDMDYDWSWGGGVRAGATLAITDRFRLGAAGATPMWMSRLEKYRGIIADSGSFDIPAYLQAGVAYDLLPNLTVMLDWRHIFYSAVPALGNPSNPIFAKSMGTGSGPGFDWTDVDSGAVGAEWRYSPALTLRGGYHYSTNPLRWRSVTVNVLSPIINRHHASVGANWAFTTHSSVDFAFVYAFKNSFTGVEWIPQQPRLPFGGANTLATVTPWVQGFELTLGYNYKWDKGDESVIPTRF</sequence>
<dbReference type="EMBL" id="BSEC01000001">
    <property type="protein sequence ID" value="GLI93292.1"/>
    <property type="molecule type" value="Genomic_DNA"/>
</dbReference>
<dbReference type="GO" id="GO:0009279">
    <property type="term" value="C:cell outer membrane"/>
    <property type="evidence" value="ECO:0007669"/>
    <property type="project" value="UniProtKB-SubCell"/>
</dbReference>
<evidence type="ECO:0000256" key="6">
    <source>
        <dbReference type="ARBA" id="ARBA00023136"/>
    </source>
</evidence>
<keyword evidence="10" id="KW-1185">Reference proteome</keyword>
<keyword evidence="4" id="KW-0812">Transmembrane</keyword>
<gene>
    <name evidence="9" type="ORF">LMG27198_22840</name>
</gene>
<evidence type="ECO:0000313" key="10">
    <source>
        <dbReference type="Proteomes" id="UP001144323"/>
    </source>
</evidence>
<evidence type="ECO:0000256" key="5">
    <source>
        <dbReference type="ARBA" id="ARBA00022729"/>
    </source>
</evidence>
<dbReference type="PANTHER" id="PTHR35093">
    <property type="entry name" value="OUTER MEMBRANE PROTEIN NMB0088-RELATED"/>
    <property type="match status" value="1"/>
</dbReference>
<organism evidence="9 10">
    <name type="scientific">Methylocystis echinoides</name>
    <dbReference type="NCBI Taxonomy" id="29468"/>
    <lineage>
        <taxon>Bacteria</taxon>
        <taxon>Pseudomonadati</taxon>
        <taxon>Pseudomonadota</taxon>
        <taxon>Alphaproteobacteria</taxon>
        <taxon>Hyphomicrobiales</taxon>
        <taxon>Methylocystaceae</taxon>
        <taxon>Methylocystis</taxon>
    </lineage>
</organism>
<keyword evidence="6" id="KW-0472">Membrane</keyword>